<accession>A0ABY4KBR4</accession>
<dbReference type="InterPro" id="IPR007420">
    <property type="entry name" value="DUF465"/>
</dbReference>
<proteinExistence type="predicted"/>
<dbReference type="Gene3D" id="6.10.280.50">
    <property type="match status" value="1"/>
</dbReference>
<name>A0ABY4KBR4_9FLAO</name>
<dbReference type="Pfam" id="PF04325">
    <property type="entry name" value="DUF465"/>
    <property type="match status" value="1"/>
</dbReference>
<evidence type="ECO:0000313" key="1">
    <source>
        <dbReference type="EMBL" id="UPQ78226.1"/>
    </source>
</evidence>
<dbReference type="EMBL" id="CP096205">
    <property type="protein sequence ID" value="UPQ78226.1"/>
    <property type="molecule type" value="Genomic_DNA"/>
</dbReference>
<gene>
    <name evidence="1" type="ORF">M0M57_11405</name>
</gene>
<evidence type="ECO:0000313" key="2">
    <source>
        <dbReference type="Proteomes" id="UP000830583"/>
    </source>
</evidence>
<dbReference type="InterPro" id="IPR038444">
    <property type="entry name" value="DUF465_sf"/>
</dbReference>
<dbReference type="RefSeq" id="WP_248433153.1">
    <property type="nucleotide sequence ID" value="NZ_CP096205.1"/>
</dbReference>
<sequence>MISKHPILQEFPEYSEKIKDLYHHNVEFQVLLASYHSLDNEIFEIEKGEIPLNDDELTHKRKDRVFLKDEIYAYLQKN</sequence>
<organism evidence="1 2">
    <name type="scientific">Flavobacterium azooxidireducens</name>
    <dbReference type="NCBI Taxonomy" id="1871076"/>
    <lineage>
        <taxon>Bacteria</taxon>
        <taxon>Pseudomonadati</taxon>
        <taxon>Bacteroidota</taxon>
        <taxon>Flavobacteriia</taxon>
        <taxon>Flavobacteriales</taxon>
        <taxon>Flavobacteriaceae</taxon>
        <taxon>Flavobacterium</taxon>
    </lineage>
</organism>
<keyword evidence="2" id="KW-1185">Reference proteome</keyword>
<protein>
    <submittedName>
        <fullName evidence="1">DUF465 domain-containing protein</fullName>
    </submittedName>
</protein>
<reference evidence="1" key="1">
    <citation type="submission" date="2022-04" db="EMBL/GenBank/DDBJ databases">
        <title>Consumption of N2O by Flavobacterium azooxidireducens sp. nov. isolated from Decomposing Leaf Litter of Phragmites australis (Cav.).</title>
        <authorList>
            <person name="Behrendt U."/>
            <person name="Spanner T."/>
            <person name="Augustin J."/>
            <person name="Horn M.A."/>
            <person name="Kolb S."/>
            <person name="Ulrich A."/>
        </authorList>
    </citation>
    <scope>NUCLEOTIDE SEQUENCE</scope>
    <source>
        <strain evidence="1">IGB 4-14</strain>
    </source>
</reference>
<dbReference type="Proteomes" id="UP000830583">
    <property type="component" value="Chromosome"/>
</dbReference>